<dbReference type="InterPro" id="IPR003837">
    <property type="entry name" value="GatC"/>
</dbReference>
<feature type="non-terminal residue" evidence="2">
    <location>
        <position position="1"/>
    </location>
</feature>
<dbReference type="EMBL" id="RGET01000207">
    <property type="protein sequence ID" value="NBN88634.1"/>
    <property type="molecule type" value="Genomic_DNA"/>
</dbReference>
<dbReference type="HAMAP" id="MF_00122">
    <property type="entry name" value="GatC"/>
    <property type="match status" value="1"/>
</dbReference>
<name>A0A964V1X0_9PROT</name>
<accession>A0A964V1X0</accession>
<evidence type="ECO:0000256" key="1">
    <source>
        <dbReference type="ARBA" id="ARBA00014426"/>
    </source>
</evidence>
<proteinExistence type="inferred from homology"/>
<dbReference type="Gene3D" id="1.10.20.60">
    <property type="entry name" value="Glu-tRNAGln amidotransferase C subunit, N-terminal domain"/>
    <property type="match status" value="1"/>
</dbReference>
<protein>
    <recommendedName>
        <fullName evidence="1">Glutamyl-tRNA(Gln) amidotransferase subunit C</fullName>
    </recommendedName>
</protein>
<sequence length="91" mass="10458">KDTIKKISKLARISVTNEETDRLEKDLNSILKFVEQLKELNTDKIAPIASVSDQALTMNKDEIKKINEKEEILKNAPEKNSNYYIVPKVIE</sequence>
<dbReference type="SUPFAM" id="SSF141000">
    <property type="entry name" value="Glu-tRNAGln amidotransferase C subunit"/>
    <property type="match status" value="1"/>
</dbReference>
<comment type="caution">
    <text evidence="2">The sequence shown here is derived from an EMBL/GenBank/DDBJ whole genome shotgun (WGS) entry which is preliminary data.</text>
</comment>
<dbReference type="PANTHER" id="PTHR15004:SF0">
    <property type="entry name" value="GLUTAMYL-TRNA(GLN) AMIDOTRANSFERASE SUBUNIT C, MITOCHONDRIAL"/>
    <property type="match status" value="1"/>
</dbReference>
<organism evidence="2 3">
    <name type="scientific">Candidatus Fonsibacter lacus</name>
    <dbReference type="NCBI Taxonomy" id="2576439"/>
    <lineage>
        <taxon>Bacteria</taxon>
        <taxon>Pseudomonadati</taxon>
        <taxon>Pseudomonadota</taxon>
        <taxon>Alphaproteobacteria</taxon>
        <taxon>Candidatus Pelagibacterales</taxon>
        <taxon>Candidatus Pelagibacterales incertae sedis</taxon>
        <taxon>Candidatus Fonsibacter</taxon>
    </lineage>
</organism>
<dbReference type="Proteomes" id="UP000713222">
    <property type="component" value="Unassembled WGS sequence"/>
</dbReference>
<dbReference type="GO" id="GO:0070681">
    <property type="term" value="P:glutaminyl-tRNAGln biosynthesis via transamidation"/>
    <property type="evidence" value="ECO:0007669"/>
    <property type="project" value="TreeGrafter"/>
</dbReference>
<gene>
    <name evidence="2" type="primary">gatC</name>
    <name evidence="2" type="ORF">EBV32_06065</name>
</gene>
<dbReference type="AlphaFoldDB" id="A0A964V1X0"/>
<evidence type="ECO:0000313" key="3">
    <source>
        <dbReference type="Proteomes" id="UP000713222"/>
    </source>
</evidence>
<dbReference type="NCBIfam" id="TIGR00135">
    <property type="entry name" value="gatC"/>
    <property type="match status" value="1"/>
</dbReference>
<dbReference type="InterPro" id="IPR036113">
    <property type="entry name" value="Asp/Glu-ADT_sf_sub_c"/>
</dbReference>
<dbReference type="PANTHER" id="PTHR15004">
    <property type="entry name" value="GLUTAMYL-TRNA(GLN) AMIDOTRANSFERASE SUBUNIT C, MITOCHONDRIAL"/>
    <property type="match status" value="1"/>
</dbReference>
<reference evidence="2" key="1">
    <citation type="submission" date="2018-10" db="EMBL/GenBank/DDBJ databases">
        <title>Iterative Subtractive Binning of Freshwater Chronoseries Metagenomes Recovers Nearly Complete Genomes from over Four Hundred Novel Species.</title>
        <authorList>
            <person name="Rodriguez-R L.M."/>
            <person name="Tsementzi D."/>
            <person name="Luo C."/>
            <person name="Konstantinidis K.T."/>
        </authorList>
    </citation>
    <scope>NUCLEOTIDE SEQUENCE</scope>
    <source>
        <strain evidence="2">WB7_6_001</strain>
    </source>
</reference>
<dbReference type="Pfam" id="PF02686">
    <property type="entry name" value="GatC"/>
    <property type="match status" value="1"/>
</dbReference>
<dbReference type="GO" id="GO:0006450">
    <property type="term" value="P:regulation of translational fidelity"/>
    <property type="evidence" value="ECO:0007669"/>
    <property type="project" value="InterPro"/>
</dbReference>
<evidence type="ECO:0000313" key="2">
    <source>
        <dbReference type="EMBL" id="NBN88634.1"/>
    </source>
</evidence>